<keyword evidence="2" id="KW-1185">Reference proteome</keyword>
<proteinExistence type="predicted"/>
<dbReference type="RefSeq" id="WP_143092780.1">
    <property type="nucleotide sequence ID" value="NZ_MORL01000020.1"/>
</dbReference>
<comment type="caution">
    <text evidence="1">The sequence shown here is derived from an EMBL/GenBank/DDBJ whole genome shotgun (WGS) entry which is preliminary data.</text>
</comment>
<sequence length="248" mass="28007">MKTIATLVLFIAITGKLMPLQAQTIKDTVRVEYTQETVSFPAKTDPERAKAEKTAIDELYSRSREERTLFMLRFTDGLQPSFITNRLPVQERAGWVGLETGVEHKVHPAWALLGSVQAGFAGGRRNGFSYKGYSLDGIGGVAWYPCMMRMIRKGKSANNFLRQTYISALLVTTIHDRITATRLDSGERWQTNLKPYNQLITIQIGQHSRRTKWFDYNFSFGAGYLIGPDPGIRRHIQAVFRSCVGLAL</sequence>
<dbReference type="Proteomes" id="UP000181790">
    <property type="component" value="Unassembled WGS sequence"/>
</dbReference>
<evidence type="ECO:0000313" key="1">
    <source>
        <dbReference type="EMBL" id="OIN56662.1"/>
    </source>
</evidence>
<gene>
    <name evidence="1" type="ORF">BLX24_23840</name>
</gene>
<evidence type="ECO:0000313" key="2">
    <source>
        <dbReference type="Proteomes" id="UP000181790"/>
    </source>
</evidence>
<reference evidence="1 2" key="1">
    <citation type="submission" date="2016-10" db="EMBL/GenBank/DDBJ databases">
        <title>Arsenicibacter rosenii gen. nov., sp. nov., an efficient arsenic-methylating bacterium isolated from an arsenic-contaminated paddy soil.</title>
        <authorList>
            <person name="Huang K."/>
        </authorList>
    </citation>
    <scope>NUCLEOTIDE SEQUENCE [LARGE SCALE GENOMIC DNA]</scope>
    <source>
        <strain evidence="1 2">SM-1</strain>
    </source>
</reference>
<protein>
    <recommendedName>
        <fullName evidence="3">DUF3575 domain-containing protein</fullName>
    </recommendedName>
</protein>
<organism evidence="1 2">
    <name type="scientific">Arsenicibacter rosenii</name>
    <dbReference type="NCBI Taxonomy" id="1750698"/>
    <lineage>
        <taxon>Bacteria</taxon>
        <taxon>Pseudomonadati</taxon>
        <taxon>Bacteroidota</taxon>
        <taxon>Cytophagia</taxon>
        <taxon>Cytophagales</taxon>
        <taxon>Spirosomataceae</taxon>
        <taxon>Arsenicibacter</taxon>
    </lineage>
</organism>
<dbReference type="EMBL" id="MORL01000020">
    <property type="protein sequence ID" value="OIN56662.1"/>
    <property type="molecule type" value="Genomic_DNA"/>
</dbReference>
<dbReference type="OrthoDB" id="938984at2"/>
<accession>A0A1S2VD91</accession>
<name>A0A1S2VD91_9BACT</name>
<dbReference type="AlphaFoldDB" id="A0A1S2VD91"/>
<evidence type="ECO:0008006" key="3">
    <source>
        <dbReference type="Google" id="ProtNLM"/>
    </source>
</evidence>